<comment type="caution">
    <text evidence="1">The sequence shown here is derived from an EMBL/GenBank/DDBJ whole genome shotgun (WGS) entry which is preliminary data.</text>
</comment>
<accession>F9G9Z9</accession>
<gene>
    <name evidence="1" type="ORF">FOXB_15481</name>
</gene>
<protein>
    <submittedName>
        <fullName evidence="1">Uncharacterized protein</fullName>
    </submittedName>
</protein>
<evidence type="ECO:0000313" key="1">
    <source>
        <dbReference type="EMBL" id="EGU74008.1"/>
    </source>
</evidence>
<sequence>MSGDPSGASQQGYITNQNGYTAKEVAQLQAKTALSTALAAELLSPSWTDGFRDLRPNWDGKWALLSVNVDRGNVALGRP</sequence>
<name>F9G9Z9_FUSOF</name>
<reference evidence="1" key="1">
    <citation type="journal article" date="2012" name="Mol. Plant Microbe Interact.">
        <title>A highly conserved effector in Fusarium oxysporum is required for full virulence on Arabidopsis.</title>
        <authorList>
            <person name="Thatcher L.F."/>
            <person name="Gardiner D.M."/>
            <person name="Kazan K."/>
            <person name="Manners J."/>
        </authorList>
    </citation>
    <scope>NUCLEOTIDE SEQUENCE [LARGE SCALE GENOMIC DNA]</scope>
    <source>
        <strain evidence="1">Fo5176</strain>
    </source>
</reference>
<proteinExistence type="predicted"/>
<dbReference type="AlphaFoldDB" id="F9G9Z9"/>
<dbReference type="EMBL" id="AFQF01003896">
    <property type="protein sequence ID" value="EGU74008.1"/>
    <property type="molecule type" value="Genomic_DNA"/>
</dbReference>
<organism evidence="1">
    <name type="scientific">Fusarium oxysporum (strain Fo5176)</name>
    <name type="common">Fusarium vascular wilt</name>
    <dbReference type="NCBI Taxonomy" id="660025"/>
    <lineage>
        <taxon>Eukaryota</taxon>
        <taxon>Fungi</taxon>
        <taxon>Dikarya</taxon>
        <taxon>Ascomycota</taxon>
        <taxon>Pezizomycotina</taxon>
        <taxon>Sordariomycetes</taxon>
        <taxon>Hypocreomycetidae</taxon>
        <taxon>Hypocreales</taxon>
        <taxon>Nectriaceae</taxon>
        <taxon>Fusarium</taxon>
        <taxon>Fusarium oxysporum species complex</taxon>
    </lineage>
</organism>